<feature type="repeat" description="WD" evidence="3">
    <location>
        <begin position="1045"/>
        <end position="1086"/>
    </location>
</feature>
<feature type="region of interest" description="Disordered" evidence="4">
    <location>
        <begin position="1"/>
        <end position="20"/>
    </location>
</feature>
<protein>
    <recommendedName>
        <fullName evidence="5">Novel STAND NTPase 1 domain-containing protein</fullName>
    </recommendedName>
</protein>
<dbReference type="InterPro" id="IPR027417">
    <property type="entry name" value="P-loop_NTPase"/>
</dbReference>
<evidence type="ECO:0000256" key="4">
    <source>
        <dbReference type="SAM" id="MobiDB-lite"/>
    </source>
</evidence>
<dbReference type="Gene3D" id="3.40.50.300">
    <property type="entry name" value="P-loop containing nucleotide triphosphate hydrolases"/>
    <property type="match status" value="1"/>
</dbReference>
<feature type="repeat" description="WD" evidence="3">
    <location>
        <begin position="746"/>
        <end position="787"/>
    </location>
</feature>
<dbReference type="SUPFAM" id="SSF52540">
    <property type="entry name" value="P-loop containing nucleoside triphosphate hydrolases"/>
    <property type="match status" value="1"/>
</dbReference>
<dbReference type="SUPFAM" id="SSF50998">
    <property type="entry name" value="Quinoprotein alcohol dehydrogenase-like"/>
    <property type="match status" value="2"/>
</dbReference>
<dbReference type="InterPro" id="IPR015943">
    <property type="entry name" value="WD40/YVTN_repeat-like_dom_sf"/>
</dbReference>
<feature type="repeat" description="WD" evidence="3">
    <location>
        <begin position="703"/>
        <end position="744"/>
    </location>
</feature>
<dbReference type="InterPro" id="IPR049052">
    <property type="entry name" value="nSTAND1"/>
</dbReference>
<accession>A0A1U7J5D8</accession>
<dbReference type="EMBL" id="MRCG01000007">
    <property type="protein sequence ID" value="OKH48011.1"/>
    <property type="molecule type" value="Genomic_DNA"/>
</dbReference>
<feature type="repeat" description="WD" evidence="3">
    <location>
        <begin position="832"/>
        <end position="873"/>
    </location>
</feature>
<feature type="repeat" description="WD" evidence="3">
    <location>
        <begin position="660"/>
        <end position="701"/>
    </location>
</feature>
<sequence>MNHPQPPNPEQDPPPNQHQSFETVQIQGNDNIFNALQAHIINLTQTKIIQISVDEIKTRQLNTTSPYKGLKKFESTDKDYFFGRDQFLAELVNELKQTNLTLLLGASGSGKSSVVRAGLVPLLSEKLGKSFLSLIFTPDQDPFESFYGNLLSRGFSQSQAQLARAGNVDTLSQVVKTLKQPDEFWLIVIDQFEELFTVSAPEKRDRFLEGLAKLSTQRATDPQLKIVATMRADFLDRLDPAPANLVAKATQGHRPLITQMQPDELRSAIEQPAAHHGIVFETGLVEDIIKDVQGQAGYLPLLQYTLDLLWETEVQDGGIRDRTLNISSYRRLGGVRGALQQRVDEIYQGLSQPEQLATQRIFLKLVEIGGDVESGTEWRPVRRRAHRAEFADVQEQAVLTQLINQNLLVSDVVAAAASASPESTVEIAHEILLTSWPTLNEWIKDNRQAIALRNRLNDDVRQWQTTKPDDELWSGLKLARVVDLKNDLAFNQILGGFSPEATAFIEASVGLRDRREHDKEAQRRRVVLGLSGFSMAALALSGFALYQWQQAQRQATVAQLREQAAMVLNLLPTANAVQGLILAIDAIDRSQSVPALRMSTQANLLSAVQLSQEVNGLQGHEDIVSSVAFSPDGTRIVSGSEDNTVRLWNAETGQPIGQPLQGHDDLIRSVAFSPDGTRIVSGSGDKTVRLWDAKTGQPIGQPLQGHNDVVHSVAFSPDGTRIVSGSRDKTVQLWDAKTGQPIGQPLQGHNDVVHSVAFSPDGTRIVSGSHDKTVRLWDAETGQPIGQPLQGHDEKVYSVAFSPDGTHIVSGSRDKTVWLWDAKTGQPIGHPLQGHDDWVRSVAFSPNGTRIVSGSADKTVRLWDAETGQPIGQPLRYDAQVHSVAFSPDGTRIISGSDDTTVRLWDAEIGQPIGQPLQGHDNKVYSVAFSLDGTRIVSGSFDKTVRLWDAETGQPIGQPLQGHDSTVISVAFSPNGTRIVSGSADKTVRLWDAETGQPIGQPLQGHENFVYSVAFSPDGTRIVSGSDDKTVRLWDARTGQPIGQPLRHDNPVISVAFSPNGTRIISGSTDKTVRLWDAETGQPIGQPLQGHDDWVTSVAFSPNGTRIVSGSDDTTVRLWDAETGQPIGQPLRGHEDFVTSVAFSPDGTRIVSGSDDKTVRLWDAETGQPIGQPLQGHEDFVTSVAFSPDGTHIISGSEDNTVRLWDANADWLTIACNRLRYHPLLNQPETVITDDPEFLQVAQRAKATCEQKVWNQAALPTSQSAITDRSMAVRLHQVWANLTKLLSQASR</sequence>
<evidence type="ECO:0000256" key="1">
    <source>
        <dbReference type="ARBA" id="ARBA00022574"/>
    </source>
</evidence>
<feature type="repeat" description="WD" evidence="3">
    <location>
        <begin position="917"/>
        <end position="958"/>
    </location>
</feature>
<dbReference type="PROSITE" id="PS50294">
    <property type="entry name" value="WD_REPEATS_REGION"/>
    <property type="match status" value="14"/>
</dbReference>
<feature type="repeat" description="WD" evidence="3">
    <location>
        <begin position="1131"/>
        <end position="1172"/>
    </location>
</feature>
<dbReference type="InterPro" id="IPR019775">
    <property type="entry name" value="WD40_repeat_CS"/>
</dbReference>
<dbReference type="PANTHER" id="PTHR19848">
    <property type="entry name" value="WD40 REPEAT PROTEIN"/>
    <property type="match status" value="1"/>
</dbReference>
<dbReference type="PROSITE" id="PS50082">
    <property type="entry name" value="WD_REPEATS_2"/>
    <property type="match status" value="14"/>
</dbReference>
<dbReference type="STRING" id="549789.NIES30_10910"/>
<feature type="compositionally biased region" description="Pro residues" evidence="4">
    <location>
        <begin position="1"/>
        <end position="16"/>
    </location>
</feature>
<feature type="repeat" description="WD" evidence="3">
    <location>
        <begin position="617"/>
        <end position="658"/>
    </location>
</feature>
<feature type="domain" description="Novel STAND NTPase 1" evidence="5">
    <location>
        <begin position="66"/>
        <end position="469"/>
    </location>
</feature>
<feature type="repeat" description="WD" evidence="3">
    <location>
        <begin position="960"/>
        <end position="1001"/>
    </location>
</feature>
<feature type="repeat" description="WD" evidence="3">
    <location>
        <begin position="1088"/>
        <end position="1129"/>
    </location>
</feature>
<proteinExistence type="predicted"/>
<dbReference type="OrthoDB" id="464342at2"/>
<name>A0A1U7J5D8_9CYAN</name>
<organism evidence="6 7">
    <name type="scientific">Phormidium tenue NIES-30</name>
    <dbReference type="NCBI Taxonomy" id="549789"/>
    <lineage>
        <taxon>Bacteria</taxon>
        <taxon>Bacillati</taxon>
        <taxon>Cyanobacteriota</taxon>
        <taxon>Cyanophyceae</taxon>
        <taxon>Oscillatoriophycideae</taxon>
        <taxon>Oscillatoriales</taxon>
        <taxon>Oscillatoriaceae</taxon>
        <taxon>Phormidium</taxon>
    </lineage>
</organism>
<comment type="caution">
    <text evidence="6">The sequence shown here is derived from an EMBL/GenBank/DDBJ whole genome shotgun (WGS) entry which is preliminary data.</text>
</comment>
<dbReference type="InterPro" id="IPR020472">
    <property type="entry name" value="WD40_PAC1"/>
</dbReference>
<dbReference type="PRINTS" id="PR00320">
    <property type="entry name" value="GPROTEINBRPT"/>
</dbReference>
<evidence type="ECO:0000256" key="2">
    <source>
        <dbReference type="ARBA" id="ARBA00022737"/>
    </source>
</evidence>
<feature type="repeat" description="WD" evidence="3">
    <location>
        <begin position="874"/>
        <end position="915"/>
    </location>
</feature>
<keyword evidence="1 3" id="KW-0853">WD repeat</keyword>
<evidence type="ECO:0000313" key="7">
    <source>
        <dbReference type="Proteomes" id="UP000185557"/>
    </source>
</evidence>
<feature type="repeat" description="WD" evidence="3">
    <location>
        <begin position="789"/>
        <end position="830"/>
    </location>
</feature>
<feature type="repeat" description="WD" evidence="3">
    <location>
        <begin position="1174"/>
        <end position="1206"/>
    </location>
</feature>
<dbReference type="SMART" id="SM00320">
    <property type="entry name" value="WD40"/>
    <property type="match status" value="14"/>
</dbReference>
<dbReference type="InterPro" id="IPR011047">
    <property type="entry name" value="Quinoprotein_ADH-like_sf"/>
</dbReference>
<dbReference type="PANTHER" id="PTHR19848:SF8">
    <property type="entry name" value="F-BOX AND WD REPEAT DOMAIN CONTAINING 7"/>
    <property type="match status" value="1"/>
</dbReference>
<dbReference type="Pfam" id="PF00400">
    <property type="entry name" value="WD40"/>
    <property type="match status" value="14"/>
</dbReference>
<feature type="repeat" description="WD" evidence="3">
    <location>
        <begin position="1003"/>
        <end position="1044"/>
    </location>
</feature>
<dbReference type="RefSeq" id="WP_073608464.1">
    <property type="nucleotide sequence ID" value="NZ_MRCG01000007.1"/>
</dbReference>
<reference evidence="6 7" key="1">
    <citation type="submission" date="2016-11" db="EMBL/GenBank/DDBJ databases">
        <title>Draft Genome Sequences of Nine Cyanobacterial Strains from Diverse Habitats.</title>
        <authorList>
            <person name="Zhu T."/>
            <person name="Hou S."/>
            <person name="Lu X."/>
            <person name="Hess W.R."/>
        </authorList>
    </citation>
    <scope>NUCLEOTIDE SEQUENCE [LARGE SCALE GENOMIC DNA]</scope>
    <source>
        <strain evidence="6 7">NIES-30</strain>
    </source>
</reference>
<dbReference type="Proteomes" id="UP000185557">
    <property type="component" value="Unassembled WGS sequence"/>
</dbReference>
<evidence type="ECO:0000259" key="5">
    <source>
        <dbReference type="Pfam" id="PF20703"/>
    </source>
</evidence>
<evidence type="ECO:0000313" key="6">
    <source>
        <dbReference type="EMBL" id="OKH48011.1"/>
    </source>
</evidence>
<dbReference type="InterPro" id="IPR001680">
    <property type="entry name" value="WD40_rpt"/>
</dbReference>
<keyword evidence="7" id="KW-1185">Reference proteome</keyword>
<dbReference type="PROSITE" id="PS00678">
    <property type="entry name" value="WD_REPEATS_1"/>
    <property type="match status" value="12"/>
</dbReference>
<dbReference type="Pfam" id="PF20703">
    <property type="entry name" value="nSTAND1"/>
    <property type="match status" value="1"/>
</dbReference>
<keyword evidence="2" id="KW-0677">Repeat</keyword>
<gene>
    <name evidence="6" type="ORF">NIES30_10910</name>
</gene>
<evidence type="ECO:0000256" key="3">
    <source>
        <dbReference type="PROSITE-ProRule" id="PRU00221"/>
    </source>
</evidence>
<dbReference type="Gene3D" id="2.130.10.10">
    <property type="entry name" value="YVTN repeat-like/Quinoprotein amine dehydrogenase"/>
    <property type="match status" value="6"/>
</dbReference>
<dbReference type="CDD" id="cd00200">
    <property type="entry name" value="WD40"/>
    <property type="match status" value="2"/>
</dbReference>